<evidence type="ECO:0000313" key="3">
    <source>
        <dbReference type="EMBL" id="KAF6017253.1"/>
    </source>
</evidence>
<dbReference type="PANTHER" id="PTHR46515">
    <property type="entry name" value="TATA ELEMENT MODULATORY FACTOR TMF1"/>
    <property type="match status" value="1"/>
</dbReference>
<evidence type="ECO:0000256" key="2">
    <source>
        <dbReference type="SAM" id="MobiDB-lite"/>
    </source>
</evidence>
<dbReference type="OrthoDB" id="74178at2759"/>
<feature type="coiled-coil region" evidence="1">
    <location>
        <begin position="66"/>
        <end position="128"/>
    </location>
</feature>
<dbReference type="GO" id="GO:0005794">
    <property type="term" value="C:Golgi apparatus"/>
    <property type="evidence" value="ECO:0007669"/>
    <property type="project" value="TreeGrafter"/>
</dbReference>
<dbReference type="InterPro" id="IPR052602">
    <property type="entry name" value="Growth_transcription_reg"/>
</dbReference>
<feature type="compositionally biased region" description="Basic and acidic residues" evidence="2">
    <location>
        <begin position="189"/>
        <end position="204"/>
    </location>
</feature>
<dbReference type="AlphaFoldDB" id="A0A7J7ITJ9"/>
<evidence type="ECO:0000313" key="4">
    <source>
        <dbReference type="Proteomes" id="UP000593567"/>
    </source>
</evidence>
<feature type="region of interest" description="Disordered" evidence="2">
    <location>
        <begin position="179"/>
        <end position="204"/>
    </location>
</feature>
<proteinExistence type="predicted"/>
<protein>
    <submittedName>
        <fullName evidence="3">TMF1</fullName>
    </submittedName>
</protein>
<keyword evidence="1" id="KW-0175">Coiled coil</keyword>
<dbReference type="EMBL" id="VXIV02003418">
    <property type="protein sequence ID" value="KAF6017253.1"/>
    <property type="molecule type" value="Genomic_DNA"/>
</dbReference>
<reference evidence="3" key="1">
    <citation type="submission" date="2020-06" db="EMBL/GenBank/DDBJ databases">
        <title>Draft genome of Bugula neritina, a colonial animal packing powerful symbionts and potential medicines.</title>
        <authorList>
            <person name="Rayko M."/>
        </authorList>
    </citation>
    <scope>NUCLEOTIDE SEQUENCE [LARGE SCALE GENOMIC DNA]</scope>
    <source>
        <strain evidence="3">Kwan_BN1</strain>
    </source>
</reference>
<dbReference type="GO" id="GO:0005783">
    <property type="term" value="C:endoplasmic reticulum"/>
    <property type="evidence" value="ECO:0007669"/>
    <property type="project" value="TreeGrafter"/>
</dbReference>
<sequence length="204" mass="23368">MEKEQNRREACLLQENQDLMEKLSNSDKRNDDLTQSLTVATKPLLRQIENLQSSYSVQSSSWEKLEKSLMDRLADAQSQLVAANEKERVSSENYVEISSRVGVLESQLSTLKQEKSRLTAELDISKMKLGTLEDEKNSALTQLEAYKSSMEADKVETKKSYTLMENRLELEKTKLEAEKKKTSALTEELNEKEQQISELHECSI</sequence>
<dbReference type="PANTHER" id="PTHR46515:SF1">
    <property type="entry name" value="TATA ELEMENT MODULATORY FACTOR"/>
    <property type="match status" value="1"/>
</dbReference>
<comment type="caution">
    <text evidence="3">The sequence shown here is derived from an EMBL/GenBank/DDBJ whole genome shotgun (WGS) entry which is preliminary data.</text>
</comment>
<name>A0A7J7ITJ9_BUGNE</name>
<accession>A0A7J7ITJ9</accession>
<dbReference type="Proteomes" id="UP000593567">
    <property type="component" value="Unassembled WGS sequence"/>
</dbReference>
<organism evidence="3 4">
    <name type="scientific">Bugula neritina</name>
    <name type="common">Brown bryozoan</name>
    <name type="synonym">Sertularia neritina</name>
    <dbReference type="NCBI Taxonomy" id="10212"/>
    <lineage>
        <taxon>Eukaryota</taxon>
        <taxon>Metazoa</taxon>
        <taxon>Spiralia</taxon>
        <taxon>Lophotrochozoa</taxon>
        <taxon>Bryozoa</taxon>
        <taxon>Gymnolaemata</taxon>
        <taxon>Cheilostomatida</taxon>
        <taxon>Flustrina</taxon>
        <taxon>Buguloidea</taxon>
        <taxon>Bugulidae</taxon>
        <taxon>Bugula</taxon>
    </lineage>
</organism>
<keyword evidence="4" id="KW-1185">Reference proteome</keyword>
<gene>
    <name evidence="3" type="ORF">EB796_024436</name>
</gene>
<evidence type="ECO:0000256" key="1">
    <source>
        <dbReference type="SAM" id="Coils"/>
    </source>
</evidence>